<dbReference type="Gene3D" id="2.40.160.10">
    <property type="entry name" value="Porin"/>
    <property type="match status" value="1"/>
</dbReference>
<protein>
    <recommendedName>
        <fullName evidence="3">Porin</fullName>
    </recommendedName>
</protein>
<dbReference type="Proteomes" id="UP000199283">
    <property type="component" value="Unassembled WGS sequence"/>
</dbReference>
<sequence length="292" mass="32169">MYFQFSTFTGVAVAVGLLTGVQANAQSIGSLGLFGEGYLAWDQSKYYSSDDDDETLDGDGYSLGGVIGLNYNGFIAYIDANKFDRDLADETDDFDQEAPFGARSYGLHAGYDFALPQGNLYAGAFYGKNEFQGDDAASPNGYVDGDLYGIEAEYRFSNYSVFAQYGRADMVGDVGDTAFDGDFMRVGFNANIDRFDFVMDYESGRSDDIFEDSGDWGEYRTFGVELDYQVTDRVSAYVAYTDMDFDANDEDFGTDQFVSLGVRVAFGEKGRRTNLTTTYMPGLAAAWAENLD</sequence>
<dbReference type="STRING" id="188906.SAMN04488526_1046"/>
<keyword evidence="2" id="KW-1185">Reference proteome</keyword>
<accession>A0A1H7IHG6</accession>
<evidence type="ECO:0000313" key="2">
    <source>
        <dbReference type="Proteomes" id="UP000199283"/>
    </source>
</evidence>
<reference evidence="1 2" key="1">
    <citation type="submission" date="2016-10" db="EMBL/GenBank/DDBJ databases">
        <authorList>
            <person name="de Groot N.N."/>
        </authorList>
    </citation>
    <scope>NUCLEOTIDE SEQUENCE [LARGE SCALE GENOMIC DNA]</scope>
    <source>
        <strain evidence="1 2">DSM 14858</strain>
    </source>
</reference>
<evidence type="ECO:0000313" key="1">
    <source>
        <dbReference type="EMBL" id="SEK61848.1"/>
    </source>
</evidence>
<dbReference type="AlphaFoldDB" id="A0A1H7IHG6"/>
<dbReference type="RefSeq" id="WP_139204657.1">
    <property type="nucleotide sequence ID" value="NZ_FNZQ01000001.1"/>
</dbReference>
<dbReference type="OrthoDB" id="19542at2"/>
<proteinExistence type="predicted"/>
<organism evidence="1 2">
    <name type="scientific">Jannaschia helgolandensis</name>
    <dbReference type="NCBI Taxonomy" id="188906"/>
    <lineage>
        <taxon>Bacteria</taxon>
        <taxon>Pseudomonadati</taxon>
        <taxon>Pseudomonadota</taxon>
        <taxon>Alphaproteobacteria</taxon>
        <taxon>Rhodobacterales</taxon>
        <taxon>Roseobacteraceae</taxon>
        <taxon>Jannaschia</taxon>
    </lineage>
</organism>
<dbReference type="EMBL" id="FNZQ01000001">
    <property type="protein sequence ID" value="SEK61848.1"/>
    <property type="molecule type" value="Genomic_DNA"/>
</dbReference>
<evidence type="ECO:0008006" key="3">
    <source>
        <dbReference type="Google" id="ProtNLM"/>
    </source>
</evidence>
<gene>
    <name evidence="1" type="ORF">SAMN04488526_1046</name>
</gene>
<dbReference type="InterPro" id="IPR023614">
    <property type="entry name" value="Porin_dom_sf"/>
</dbReference>
<name>A0A1H7IHG6_9RHOB</name>
<dbReference type="SUPFAM" id="SSF56935">
    <property type="entry name" value="Porins"/>
    <property type="match status" value="1"/>
</dbReference>